<accession>A0A2D3W9P5</accession>
<organism evidence="12 13">
    <name type="scientific">Sulfurospirillum cavolei</name>
    <dbReference type="NCBI Taxonomy" id="366522"/>
    <lineage>
        <taxon>Bacteria</taxon>
        <taxon>Pseudomonadati</taxon>
        <taxon>Campylobacterota</taxon>
        <taxon>Epsilonproteobacteria</taxon>
        <taxon>Campylobacterales</taxon>
        <taxon>Sulfurospirillaceae</taxon>
        <taxon>Sulfurospirillum</taxon>
    </lineage>
</organism>
<comment type="function">
    <text evidence="8 10">Specifically methylates the N3 position of the uracil ring of uridine 1498 (m3U1498) in 16S rRNA. Acts on the fully assembled 30S ribosomal subunit.</text>
</comment>
<dbReference type="GO" id="GO:0070042">
    <property type="term" value="F:rRNA (uridine-N3-)-methyltransferase activity"/>
    <property type="evidence" value="ECO:0007669"/>
    <property type="project" value="TreeGrafter"/>
</dbReference>
<evidence type="ECO:0000313" key="12">
    <source>
        <dbReference type="EMBL" id="DAB37128.1"/>
    </source>
</evidence>
<dbReference type="Proteomes" id="UP000231638">
    <property type="component" value="Unassembled WGS sequence"/>
</dbReference>
<gene>
    <name evidence="12" type="ORF">CFH80_01220</name>
</gene>
<sequence length="222" mass="25447">MQFVYHSHAGEETLHVDVKAYEHLFKVRRIGIGMTLFWRNAVDDILYEYVIESIGKKEALLRLTHPTYAPVFSARSLHVGWSIVDPKIVEKTLPMLNELGVEKMTFFYAEFSQKQFKLDRERMERIVINSSQQCGRSRLMWFEMLPNLKAFLSAYPEATIIDFSERKLTAHDDVRTLVVGPEGAFSDKERAMFDAHRILGLSCSSILRSETAVTAAVSKILA</sequence>
<dbReference type="STRING" id="366522.GCA_001548055_02600"/>
<dbReference type="SUPFAM" id="SSF75217">
    <property type="entry name" value="alpha/beta knot"/>
    <property type="match status" value="1"/>
</dbReference>
<dbReference type="InterPro" id="IPR029026">
    <property type="entry name" value="tRNA_m1G_MTases_N"/>
</dbReference>
<dbReference type="AlphaFoldDB" id="A0A2D3W9P5"/>
<evidence type="ECO:0000259" key="11">
    <source>
        <dbReference type="Pfam" id="PF04452"/>
    </source>
</evidence>
<keyword evidence="4 10" id="KW-0698">rRNA processing</keyword>
<keyword evidence="3 10" id="KW-0963">Cytoplasm</keyword>
<comment type="caution">
    <text evidence="12">The sequence shown here is derived from an EMBL/GenBank/DDBJ whole genome shotgun (WGS) entry which is preliminary data.</text>
</comment>
<evidence type="ECO:0000256" key="7">
    <source>
        <dbReference type="ARBA" id="ARBA00022691"/>
    </source>
</evidence>
<dbReference type="GO" id="GO:0070475">
    <property type="term" value="P:rRNA base methylation"/>
    <property type="evidence" value="ECO:0007669"/>
    <property type="project" value="TreeGrafter"/>
</dbReference>
<dbReference type="PIRSF" id="PIRSF015601">
    <property type="entry name" value="MTase_slr0722"/>
    <property type="match status" value="1"/>
</dbReference>
<evidence type="ECO:0000256" key="8">
    <source>
        <dbReference type="ARBA" id="ARBA00025699"/>
    </source>
</evidence>
<dbReference type="PANTHER" id="PTHR30027">
    <property type="entry name" value="RIBOSOMAL RNA SMALL SUBUNIT METHYLTRANSFERASE E"/>
    <property type="match status" value="1"/>
</dbReference>
<keyword evidence="6 10" id="KW-0808">Transferase</keyword>
<evidence type="ECO:0000256" key="5">
    <source>
        <dbReference type="ARBA" id="ARBA00022603"/>
    </source>
</evidence>
<dbReference type="GO" id="GO:0005737">
    <property type="term" value="C:cytoplasm"/>
    <property type="evidence" value="ECO:0007669"/>
    <property type="project" value="UniProtKB-SubCell"/>
</dbReference>
<dbReference type="EC" id="2.1.1.193" evidence="10"/>
<comment type="subcellular location">
    <subcellularLocation>
        <location evidence="1 10">Cytoplasm</location>
    </subcellularLocation>
</comment>
<dbReference type="InterPro" id="IPR046886">
    <property type="entry name" value="RsmE_MTase_dom"/>
</dbReference>
<dbReference type="Gene3D" id="3.40.1280.10">
    <property type="match status" value="1"/>
</dbReference>
<dbReference type="Pfam" id="PF04452">
    <property type="entry name" value="Methyltrans_RNA"/>
    <property type="match status" value="1"/>
</dbReference>
<keyword evidence="7 10" id="KW-0949">S-adenosyl-L-methionine</keyword>
<dbReference type="CDD" id="cd18084">
    <property type="entry name" value="RsmE-like"/>
    <property type="match status" value="1"/>
</dbReference>
<proteinExistence type="inferred from homology"/>
<comment type="catalytic activity">
    <reaction evidence="9 10">
        <text>uridine(1498) in 16S rRNA + S-adenosyl-L-methionine = N(3)-methyluridine(1498) in 16S rRNA + S-adenosyl-L-homocysteine + H(+)</text>
        <dbReference type="Rhea" id="RHEA:42920"/>
        <dbReference type="Rhea" id="RHEA-COMP:10283"/>
        <dbReference type="Rhea" id="RHEA-COMP:10284"/>
        <dbReference type="ChEBI" id="CHEBI:15378"/>
        <dbReference type="ChEBI" id="CHEBI:57856"/>
        <dbReference type="ChEBI" id="CHEBI:59789"/>
        <dbReference type="ChEBI" id="CHEBI:65315"/>
        <dbReference type="ChEBI" id="CHEBI:74502"/>
        <dbReference type="EC" id="2.1.1.193"/>
    </reaction>
</comment>
<dbReference type="InterPro" id="IPR029028">
    <property type="entry name" value="Alpha/beta_knot_MTases"/>
</dbReference>
<evidence type="ECO:0000313" key="13">
    <source>
        <dbReference type="Proteomes" id="UP000231638"/>
    </source>
</evidence>
<evidence type="ECO:0000256" key="4">
    <source>
        <dbReference type="ARBA" id="ARBA00022552"/>
    </source>
</evidence>
<dbReference type="PANTHER" id="PTHR30027:SF3">
    <property type="entry name" value="16S RRNA (URACIL(1498)-N(3))-METHYLTRANSFERASE"/>
    <property type="match status" value="1"/>
</dbReference>
<feature type="domain" description="Ribosomal RNA small subunit methyltransferase E methyltransferase" evidence="11">
    <location>
        <begin position="76"/>
        <end position="220"/>
    </location>
</feature>
<dbReference type="InterPro" id="IPR006700">
    <property type="entry name" value="RsmE"/>
</dbReference>
<protein>
    <recommendedName>
        <fullName evidence="10">Ribosomal RNA small subunit methyltransferase E</fullName>
        <ecNumber evidence="10">2.1.1.193</ecNumber>
    </recommendedName>
</protein>
<evidence type="ECO:0000256" key="6">
    <source>
        <dbReference type="ARBA" id="ARBA00022679"/>
    </source>
</evidence>
<evidence type="ECO:0000256" key="3">
    <source>
        <dbReference type="ARBA" id="ARBA00022490"/>
    </source>
</evidence>
<evidence type="ECO:0000256" key="9">
    <source>
        <dbReference type="ARBA" id="ARBA00047944"/>
    </source>
</evidence>
<comment type="similarity">
    <text evidence="2 10">Belongs to the RNA methyltransferase RsmE family.</text>
</comment>
<dbReference type="NCBIfam" id="TIGR00046">
    <property type="entry name" value="RsmE family RNA methyltransferase"/>
    <property type="match status" value="1"/>
</dbReference>
<keyword evidence="5 10" id="KW-0489">Methyltransferase</keyword>
<reference evidence="12 13" key="1">
    <citation type="journal article" date="2017" name="Front. Microbiol.">
        <title>Comparative Genomic Analysis of the Class Epsilonproteobacteria and Proposed Reclassification to Epsilonbacteraeota (phyl. nov.).</title>
        <authorList>
            <person name="Waite D.W."/>
            <person name="Vanwonterghem I."/>
            <person name="Rinke C."/>
            <person name="Parks D.H."/>
            <person name="Zhang Y."/>
            <person name="Takai K."/>
            <person name="Sievert S.M."/>
            <person name="Simon J."/>
            <person name="Campbell B.J."/>
            <person name="Hanson T.E."/>
            <person name="Woyke T."/>
            <person name="Klotz M.G."/>
            <person name="Hugenholtz P."/>
        </authorList>
    </citation>
    <scope>NUCLEOTIDE SEQUENCE [LARGE SCALE GENOMIC DNA]</scope>
    <source>
        <strain evidence="12">UBA11420</strain>
    </source>
</reference>
<dbReference type="EMBL" id="DLUG01000039">
    <property type="protein sequence ID" value="DAB37128.1"/>
    <property type="molecule type" value="Genomic_DNA"/>
</dbReference>
<dbReference type="NCBIfam" id="NF008695">
    <property type="entry name" value="PRK11713.3-3"/>
    <property type="match status" value="1"/>
</dbReference>
<evidence type="ECO:0000256" key="2">
    <source>
        <dbReference type="ARBA" id="ARBA00005528"/>
    </source>
</evidence>
<evidence type="ECO:0000256" key="1">
    <source>
        <dbReference type="ARBA" id="ARBA00004496"/>
    </source>
</evidence>
<evidence type="ECO:0000256" key="10">
    <source>
        <dbReference type="PIRNR" id="PIRNR015601"/>
    </source>
</evidence>
<name>A0A2D3W9P5_9BACT</name>